<dbReference type="RefSeq" id="WP_123629986.1">
    <property type="nucleotide sequence ID" value="NZ_AYKH01000002.1"/>
</dbReference>
<feature type="chain" id="PRO_5019124260" evidence="2">
    <location>
        <begin position="24"/>
        <end position="192"/>
    </location>
</feature>
<proteinExistence type="predicted"/>
<organism evidence="3 4">
    <name type="scientific">Salinisphaera orenii MK-B5</name>
    <dbReference type="NCBI Taxonomy" id="856730"/>
    <lineage>
        <taxon>Bacteria</taxon>
        <taxon>Pseudomonadati</taxon>
        <taxon>Pseudomonadota</taxon>
        <taxon>Gammaproteobacteria</taxon>
        <taxon>Salinisphaerales</taxon>
        <taxon>Salinisphaeraceae</taxon>
        <taxon>Salinisphaera</taxon>
    </lineage>
</organism>
<keyword evidence="2" id="KW-0732">Signal</keyword>
<feature type="region of interest" description="Disordered" evidence="1">
    <location>
        <begin position="124"/>
        <end position="144"/>
    </location>
</feature>
<gene>
    <name evidence="3" type="ORF">SAOR_01905</name>
</gene>
<accession>A0A423PWM0</accession>
<dbReference type="Proteomes" id="UP000283993">
    <property type="component" value="Unassembled WGS sequence"/>
</dbReference>
<name>A0A423PWM0_9GAMM</name>
<evidence type="ECO:0000313" key="4">
    <source>
        <dbReference type="Proteomes" id="UP000283993"/>
    </source>
</evidence>
<comment type="caution">
    <text evidence="3">The sequence shown here is derived from an EMBL/GenBank/DDBJ whole genome shotgun (WGS) entry which is preliminary data.</text>
</comment>
<sequence length="192" mass="20300">MKNTLRIGTALIGLTLASMAATAAAQTVEIGGTTLDLGESRADTLAIANAQFDVSPTGTSGHYNLYPKPRAGDSWDTPRGPAIGSLTLEDGRLVRVTHNLGSFRSEDAEAAIENLIAAFDRAPASGERPSVHTDRAGSGQGGTSRVYFSYPDRVIQIVIYRPDFEGGMATIDITEQYALRGGSRPQSTPMAE</sequence>
<dbReference type="AlphaFoldDB" id="A0A423PWM0"/>
<dbReference type="EMBL" id="AYKH01000002">
    <property type="protein sequence ID" value="ROO29951.1"/>
    <property type="molecule type" value="Genomic_DNA"/>
</dbReference>
<keyword evidence="4" id="KW-1185">Reference proteome</keyword>
<evidence type="ECO:0000256" key="2">
    <source>
        <dbReference type="SAM" id="SignalP"/>
    </source>
</evidence>
<evidence type="ECO:0000256" key="1">
    <source>
        <dbReference type="SAM" id="MobiDB-lite"/>
    </source>
</evidence>
<protein>
    <submittedName>
        <fullName evidence="3">Uncharacterized protein</fullName>
    </submittedName>
</protein>
<feature type="signal peptide" evidence="2">
    <location>
        <begin position="1"/>
        <end position="23"/>
    </location>
</feature>
<reference evidence="3 4" key="1">
    <citation type="submission" date="2013-10" db="EMBL/GenBank/DDBJ databases">
        <title>Salinisphaera orenii MK-B5 Genome Sequencing.</title>
        <authorList>
            <person name="Lai Q."/>
            <person name="Li C."/>
            <person name="Shao Z."/>
        </authorList>
    </citation>
    <scope>NUCLEOTIDE SEQUENCE [LARGE SCALE GENOMIC DNA]</scope>
    <source>
        <strain evidence="3 4">MK-B5</strain>
    </source>
</reference>
<evidence type="ECO:0000313" key="3">
    <source>
        <dbReference type="EMBL" id="ROO29951.1"/>
    </source>
</evidence>